<dbReference type="RefSeq" id="WP_007365786.1">
    <property type="nucleotide sequence ID" value="NZ_ACLR01000182.1"/>
</dbReference>
<accession>C2MD38</accession>
<protein>
    <recommendedName>
        <fullName evidence="2">Isoprenyl transferase</fullName>
        <ecNumber evidence="2">2.5.1.-</ecNumber>
    </recommendedName>
</protein>
<dbReference type="InterPro" id="IPR018520">
    <property type="entry name" value="UPP_synth-like_CS"/>
</dbReference>
<dbReference type="PANTHER" id="PTHR10291">
    <property type="entry name" value="DEHYDRODOLICHYL DIPHOSPHATE SYNTHASE FAMILY MEMBER"/>
    <property type="match status" value="1"/>
</dbReference>
<dbReference type="CDD" id="cd00475">
    <property type="entry name" value="Cis_IPPS"/>
    <property type="match status" value="1"/>
</dbReference>
<evidence type="ECO:0000313" key="4">
    <source>
        <dbReference type="Proteomes" id="UP000003303"/>
    </source>
</evidence>
<feature type="binding site" evidence="2">
    <location>
        <begin position="16"/>
        <end position="19"/>
    </location>
    <ligand>
        <name>substrate</name>
    </ligand>
</feature>
<keyword evidence="1 2" id="KW-0808">Transferase</keyword>
<dbReference type="NCBIfam" id="NF011405">
    <property type="entry name" value="PRK14830.1"/>
    <property type="match status" value="1"/>
</dbReference>
<keyword evidence="4" id="KW-1185">Reference proteome</keyword>
<name>C2MD38_9PORP</name>
<evidence type="ECO:0000313" key="3">
    <source>
        <dbReference type="EMBL" id="EEK16345.1"/>
    </source>
</evidence>
<dbReference type="FunFam" id="3.40.1180.10:FF:000001">
    <property type="entry name" value="(2E,6E)-farnesyl-diphosphate-specific ditrans,polycis-undecaprenyl-diphosphate synthase"/>
    <property type="match status" value="1"/>
</dbReference>
<feature type="binding site" evidence="2">
    <location>
        <position position="28"/>
    </location>
    <ligand>
        <name>substrate</name>
    </ligand>
</feature>
<feature type="binding site" evidence="2">
    <location>
        <position position="64"/>
    </location>
    <ligand>
        <name>substrate</name>
    </ligand>
</feature>
<dbReference type="EMBL" id="ACLR01000182">
    <property type="protein sequence ID" value="EEK16345.1"/>
    <property type="molecule type" value="Genomic_DNA"/>
</dbReference>
<proteinExistence type="inferred from homology"/>
<dbReference type="Proteomes" id="UP000003303">
    <property type="component" value="Unassembled WGS sequence"/>
</dbReference>
<feature type="binding site" evidence="2">
    <location>
        <begin position="60"/>
        <end position="62"/>
    </location>
    <ligand>
        <name>substrate</name>
    </ligand>
</feature>
<dbReference type="SUPFAM" id="SSF64005">
    <property type="entry name" value="Undecaprenyl diphosphate synthase"/>
    <property type="match status" value="1"/>
</dbReference>
<dbReference type="GO" id="GO:0016094">
    <property type="term" value="P:polyprenol biosynthetic process"/>
    <property type="evidence" value="ECO:0007669"/>
    <property type="project" value="TreeGrafter"/>
</dbReference>
<keyword evidence="2" id="KW-0460">Magnesium</keyword>
<evidence type="ECO:0000256" key="2">
    <source>
        <dbReference type="HAMAP-Rule" id="MF_01139"/>
    </source>
</evidence>
<dbReference type="eggNOG" id="COG0020">
    <property type="taxonomic scope" value="Bacteria"/>
</dbReference>
<feature type="binding site" evidence="2">
    <location>
        <position position="32"/>
    </location>
    <ligand>
        <name>substrate</name>
    </ligand>
</feature>
<feature type="binding site" evidence="2">
    <location>
        <position position="184"/>
    </location>
    <ligand>
        <name>substrate</name>
    </ligand>
</feature>
<comment type="similarity">
    <text evidence="2">Belongs to the UPP synthase family.</text>
</comment>
<dbReference type="GO" id="GO:0045547">
    <property type="term" value="F:ditrans,polycis-polyprenyl diphosphate synthase [(2E,6E)-farnesyl diphosphate specific] activity"/>
    <property type="evidence" value="ECO:0007669"/>
    <property type="project" value="TreeGrafter"/>
</dbReference>
<feature type="binding site" evidence="2">
    <location>
        <position position="66"/>
    </location>
    <ligand>
        <name>substrate</name>
    </ligand>
</feature>
<dbReference type="InterPro" id="IPR036424">
    <property type="entry name" value="UPP_synth-like_sf"/>
</dbReference>
<dbReference type="HAMAP" id="MF_01139">
    <property type="entry name" value="ISPT"/>
    <property type="match status" value="1"/>
</dbReference>
<dbReference type="Gene3D" id="3.40.1180.10">
    <property type="entry name" value="Decaprenyl diphosphate synthase-like"/>
    <property type="match status" value="1"/>
</dbReference>
<dbReference type="EC" id="2.5.1.-" evidence="2"/>
<sequence>MMKQQTPQHIAIIMDGNGRWAQRRGLSRSYGHKQGVDALETILSAVADRGIPYLTVYAFSTENWNRPEAEVNYIMQLLAEGLHHYTPRFIKEGVRLRAIGDIDQLPAETAAQLRDSMEQTKDGKRITLGMALSYSSYTEVSHAIQHIVADVQSGRLSNDDLSRPDLINDYLYTSGMPMPDLLIRTGGEQRLSNFLLLQSAYTELYFTDTLWPDFDEAELDKALADFALRQRRFGTVPQ</sequence>
<dbReference type="STRING" id="596327.PORUE0001_0359"/>
<dbReference type="NCBIfam" id="TIGR00055">
    <property type="entry name" value="uppS"/>
    <property type="match status" value="1"/>
</dbReference>
<feature type="binding site" evidence="2">
    <location>
        <begin position="190"/>
        <end position="192"/>
    </location>
    <ligand>
        <name>substrate</name>
    </ligand>
</feature>
<feature type="active site" description="Proton acceptor" evidence="2">
    <location>
        <position position="63"/>
    </location>
</feature>
<dbReference type="Pfam" id="PF01255">
    <property type="entry name" value="Prenyltransf"/>
    <property type="match status" value="1"/>
</dbReference>
<comment type="function">
    <text evidence="2">Catalyzes the condensation of isopentenyl diphosphate (IPP) with allylic pyrophosphates generating different type of terpenoids.</text>
</comment>
<feature type="active site" evidence="2">
    <location>
        <position position="15"/>
    </location>
</feature>
<gene>
    <name evidence="3" type="primary">uppS</name>
    <name evidence="3" type="ORF">PORUE0001_0359</name>
</gene>
<evidence type="ECO:0000256" key="1">
    <source>
        <dbReference type="ARBA" id="ARBA00022679"/>
    </source>
</evidence>
<feature type="binding site" evidence="2">
    <location>
        <position position="15"/>
    </location>
    <ligand>
        <name>Mg(2+)</name>
        <dbReference type="ChEBI" id="CHEBI:18420"/>
    </ligand>
</feature>
<dbReference type="InterPro" id="IPR001441">
    <property type="entry name" value="UPP_synth-like"/>
</dbReference>
<comment type="cofactor">
    <cofactor evidence="2">
        <name>Mg(2+)</name>
        <dbReference type="ChEBI" id="CHEBI:18420"/>
    </cofactor>
    <text evidence="2">Binds 2 magnesium ions per subunit.</text>
</comment>
<dbReference type="GO" id="GO:0000287">
    <property type="term" value="F:magnesium ion binding"/>
    <property type="evidence" value="ECO:0007669"/>
    <property type="project" value="UniProtKB-UniRule"/>
</dbReference>
<dbReference type="OrthoDB" id="4191603at2"/>
<dbReference type="AlphaFoldDB" id="C2MD38"/>
<keyword evidence="2" id="KW-0479">Metal-binding</keyword>
<feature type="binding site" evidence="2">
    <location>
        <position position="203"/>
    </location>
    <ligand>
        <name>Mg(2+)</name>
        <dbReference type="ChEBI" id="CHEBI:18420"/>
    </ligand>
</feature>
<comment type="caution">
    <text evidence="3">The sequence shown here is derived from an EMBL/GenBank/DDBJ whole genome shotgun (WGS) entry which is preliminary data.</text>
</comment>
<reference evidence="3 4" key="1">
    <citation type="submission" date="2009-04" db="EMBL/GenBank/DDBJ databases">
        <authorList>
            <person name="Sebastian Y."/>
            <person name="Madupu R."/>
            <person name="Durkin A.S."/>
            <person name="Torralba M."/>
            <person name="Methe B."/>
            <person name="Sutton G.G."/>
            <person name="Strausberg R.L."/>
            <person name="Nelson K.E."/>
        </authorList>
    </citation>
    <scope>NUCLEOTIDE SEQUENCE [LARGE SCALE GENOMIC DNA]</scope>
    <source>
        <strain evidence="3 4">60-3</strain>
    </source>
</reference>
<organism evidence="3 4">
    <name type="scientific">Porphyromonas uenonis 60-3</name>
    <dbReference type="NCBI Taxonomy" id="596327"/>
    <lineage>
        <taxon>Bacteria</taxon>
        <taxon>Pseudomonadati</taxon>
        <taxon>Bacteroidota</taxon>
        <taxon>Bacteroidia</taxon>
        <taxon>Bacteroidales</taxon>
        <taxon>Porphyromonadaceae</taxon>
        <taxon>Porphyromonas</taxon>
    </lineage>
</organism>
<dbReference type="PANTHER" id="PTHR10291:SF0">
    <property type="entry name" value="DEHYDRODOLICHYL DIPHOSPHATE SYNTHASE 2"/>
    <property type="match status" value="1"/>
</dbReference>
<feature type="binding site" evidence="2">
    <location>
        <position position="20"/>
    </location>
    <ligand>
        <name>substrate</name>
    </ligand>
</feature>
<dbReference type="PROSITE" id="PS01066">
    <property type="entry name" value="UPP_SYNTHASE"/>
    <property type="match status" value="1"/>
</dbReference>
<comment type="subunit">
    <text evidence="2">Homodimer.</text>
</comment>